<keyword evidence="8" id="KW-0456">Lyase</keyword>
<dbReference type="GO" id="GO:0004851">
    <property type="term" value="F:uroporphyrin-III C-methyltransferase activity"/>
    <property type="evidence" value="ECO:0007669"/>
    <property type="project" value="UniProtKB-EC"/>
</dbReference>
<dbReference type="CDD" id="cd11642">
    <property type="entry name" value="SUMT"/>
    <property type="match status" value="1"/>
</dbReference>
<dbReference type="Gene3D" id="3.40.1010.10">
    <property type="entry name" value="Cobalt-precorrin-4 Transmethylase, Domain 1"/>
    <property type="match status" value="1"/>
</dbReference>
<dbReference type="EC" id="2.1.1.107" evidence="13"/>
<sequence>MTYLLGLRLEGRDVLVVGGGRVAQRRVPVLLDAGARVTLVAPEITAALEDLAAAGRITWQRRPYRPGDVHDGELGDFWLVHAATDAPDVNATVAAEAETRRIWCVRADDRHASTAWTPASGTAAGVTVGVLADGDPRRAAGLRDAITDGLADGTLDARRGREPLRGVALVGGGPGDPGLITVRGRQLLSQADVVVVDRLAPAALLDELPGDVEIVDAAKIPYGRSMTQEEINRVLIDRARAGRFVVRLKGGDSFVFGRGAEEIAACVAAGVPVTVVPGVTSALAGPAAAGIPATHRGVAQDVHIVSAHVAPGDERSTVDWAALARSHGTIVALMGVERIDRIARALLDGGRAPDTPVAVVQDATLPTQRTITATLGTVHQAATDAGVRPPAVVVIGEVVNVARDLDILHGGRYVAFPGLPTAQSAAATAATTSDTASRGNRVP</sequence>
<dbReference type="NCBIfam" id="TIGR01469">
    <property type="entry name" value="cobA_cysG_Cterm"/>
    <property type="match status" value="1"/>
</dbReference>
<comment type="pathway">
    <text evidence="1">Porphyrin-containing compound metabolism; siroheme biosynthesis; sirohydrochlorin from precorrin-2: step 1/1.</text>
</comment>
<evidence type="ECO:0000256" key="9">
    <source>
        <dbReference type="ARBA" id="ARBA00023244"/>
    </source>
</evidence>
<dbReference type="NCBIfam" id="TIGR01470">
    <property type="entry name" value="cysG_Nterm"/>
    <property type="match status" value="1"/>
</dbReference>
<evidence type="ECO:0000313" key="14">
    <source>
        <dbReference type="Proteomes" id="UP001596540"/>
    </source>
</evidence>
<dbReference type="Pfam" id="PF13241">
    <property type="entry name" value="NAD_binding_7"/>
    <property type="match status" value="1"/>
</dbReference>
<evidence type="ECO:0000256" key="1">
    <source>
        <dbReference type="ARBA" id="ARBA00005010"/>
    </source>
</evidence>
<dbReference type="InterPro" id="IPR014776">
    <property type="entry name" value="4pyrrole_Mease_sub2"/>
</dbReference>
<dbReference type="EMBL" id="JBHTBH010000006">
    <property type="protein sequence ID" value="MFC7328783.1"/>
    <property type="molecule type" value="Genomic_DNA"/>
</dbReference>
<gene>
    <name evidence="13" type="primary">cobA</name>
    <name evidence="13" type="ORF">ACFQRF_13615</name>
</gene>
<feature type="domain" description="Tetrapyrrole methylase" evidence="12">
    <location>
        <begin position="167"/>
        <end position="378"/>
    </location>
</feature>
<dbReference type="Pfam" id="PF00590">
    <property type="entry name" value="TP_methylase"/>
    <property type="match status" value="1"/>
</dbReference>
<keyword evidence="2" id="KW-0169">Cobalamin biosynthesis</keyword>
<dbReference type="SUPFAM" id="SSF53790">
    <property type="entry name" value="Tetrapyrrole methylase"/>
    <property type="match status" value="1"/>
</dbReference>
<keyword evidence="7" id="KW-0520">NAD</keyword>
<dbReference type="Gene3D" id="3.40.50.720">
    <property type="entry name" value="NAD(P)-binding Rossmann-like Domain"/>
    <property type="match status" value="1"/>
</dbReference>
<accession>A0ABW2KHB2</accession>
<protein>
    <submittedName>
        <fullName evidence="13">Uroporphyrinogen-III C-methyltransferase</fullName>
        <ecNumber evidence="13">2.1.1.107</ecNumber>
    </submittedName>
</protein>
<dbReference type="InterPro" id="IPR036291">
    <property type="entry name" value="NAD(P)-bd_dom_sf"/>
</dbReference>
<name>A0ABW2KHB2_9ACTN</name>
<evidence type="ECO:0000256" key="3">
    <source>
        <dbReference type="ARBA" id="ARBA00022603"/>
    </source>
</evidence>
<evidence type="ECO:0000256" key="11">
    <source>
        <dbReference type="ARBA" id="ARBA00047561"/>
    </source>
</evidence>
<evidence type="ECO:0000256" key="10">
    <source>
        <dbReference type="ARBA" id="ARBA00023268"/>
    </source>
</evidence>
<dbReference type="InterPro" id="IPR035996">
    <property type="entry name" value="4pyrrol_Methylase_sf"/>
</dbReference>
<comment type="caution">
    <text evidence="13">The sequence shown here is derived from an EMBL/GenBank/DDBJ whole genome shotgun (WGS) entry which is preliminary data.</text>
</comment>
<keyword evidence="10" id="KW-0511">Multifunctional enzyme</keyword>
<evidence type="ECO:0000259" key="12">
    <source>
        <dbReference type="Pfam" id="PF00590"/>
    </source>
</evidence>
<comment type="catalytic activity">
    <reaction evidence="11">
        <text>precorrin-2 + NAD(+) = sirohydrochlorin + NADH + 2 H(+)</text>
        <dbReference type="Rhea" id="RHEA:15613"/>
        <dbReference type="ChEBI" id="CHEBI:15378"/>
        <dbReference type="ChEBI" id="CHEBI:57540"/>
        <dbReference type="ChEBI" id="CHEBI:57945"/>
        <dbReference type="ChEBI" id="CHEBI:58351"/>
        <dbReference type="ChEBI" id="CHEBI:58827"/>
        <dbReference type="EC" id="1.3.1.76"/>
    </reaction>
</comment>
<dbReference type="Proteomes" id="UP001596540">
    <property type="component" value="Unassembled WGS sequence"/>
</dbReference>
<evidence type="ECO:0000256" key="6">
    <source>
        <dbReference type="ARBA" id="ARBA00023002"/>
    </source>
</evidence>
<dbReference type="InterPro" id="IPR050161">
    <property type="entry name" value="Siro_Cobalamin_biosynth"/>
</dbReference>
<keyword evidence="6" id="KW-0560">Oxidoreductase</keyword>
<keyword evidence="9" id="KW-0627">Porphyrin biosynthesis</keyword>
<keyword evidence="5" id="KW-0949">S-adenosyl-L-methionine</keyword>
<dbReference type="InterPro" id="IPR012409">
    <property type="entry name" value="Sirohaem_synth"/>
</dbReference>
<dbReference type="InterPro" id="IPR000878">
    <property type="entry name" value="4pyrrol_Mease"/>
</dbReference>
<dbReference type="InterPro" id="IPR006367">
    <property type="entry name" value="Sirohaem_synthase_N"/>
</dbReference>
<dbReference type="PANTHER" id="PTHR45790">
    <property type="entry name" value="SIROHEME SYNTHASE-RELATED"/>
    <property type="match status" value="1"/>
</dbReference>
<dbReference type="NCBIfam" id="NF004790">
    <property type="entry name" value="PRK06136.1"/>
    <property type="match status" value="1"/>
</dbReference>
<organism evidence="13 14">
    <name type="scientific">Marinactinospora rubrisoli</name>
    <dbReference type="NCBI Taxonomy" id="2715399"/>
    <lineage>
        <taxon>Bacteria</taxon>
        <taxon>Bacillati</taxon>
        <taxon>Actinomycetota</taxon>
        <taxon>Actinomycetes</taxon>
        <taxon>Streptosporangiales</taxon>
        <taxon>Nocardiopsidaceae</taxon>
        <taxon>Marinactinospora</taxon>
    </lineage>
</organism>
<dbReference type="RefSeq" id="WP_379871442.1">
    <property type="nucleotide sequence ID" value="NZ_JBHTBH010000006.1"/>
</dbReference>
<dbReference type="PIRSF" id="PIRSF036426">
    <property type="entry name" value="Sirohaem_synth"/>
    <property type="match status" value="1"/>
</dbReference>
<keyword evidence="4 13" id="KW-0808">Transferase</keyword>
<evidence type="ECO:0000256" key="2">
    <source>
        <dbReference type="ARBA" id="ARBA00022573"/>
    </source>
</evidence>
<evidence type="ECO:0000313" key="13">
    <source>
        <dbReference type="EMBL" id="MFC7328783.1"/>
    </source>
</evidence>
<evidence type="ECO:0000256" key="4">
    <source>
        <dbReference type="ARBA" id="ARBA00022679"/>
    </source>
</evidence>
<reference evidence="14" key="1">
    <citation type="journal article" date="2019" name="Int. J. Syst. Evol. Microbiol.">
        <title>The Global Catalogue of Microorganisms (GCM) 10K type strain sequencing project: providing services to taxonomists for standard genome sequencing and annotation.</title>
        <authorList>
            <consortium name="The Broad Institute Genomics Platform"/>
            <consortium name="The Broad Institute Genome Sequencing Center for Infectious Disease"/>
            <person name="Wu L."/>
            <person name="Ma J."/>
        </authorList>
    </citation>
    <scope>NUCLEOTIDE SEQUENCE [LARGE SCALE GENOMIC DNA]</scope>
    <source>
        <strain evidence="14">CGMCC 4.7382</strain>
    </source>
</reference>
<dbReference type="InterPro" id="IPR014777">
    <property type="entry name" value="4pyrrole_Mease_sub1"/>
</dbReference>
<evidence type="ECO:0000256" key="7">
    <source>
        <dbReference type="ARBA" id="ARBA00023027"/>
    </source>
</evidence>
<dbReference type="SUPFAM" id="SSF51735">
    <property type="entry name" value="NAD(P)-binding Rossmann-fold domains"/>
    <property type="match status" value="1"/>
</dbReference>
<dbReference type="InterPro" id="IPR006366">
    <property type="entry name" value="CobA/CysG_C"/>
</dbReference>
<evidence type="ECO:0000256" key="5">
    <source>
        <dbReference type="ARBA" id="ARBA00022691"/>
    </source>
</evidence>
<dbReference type="PANTHER" id="PTHR45790:SF3">
    <property type="entry name" value="S-ADENOSYL-L-METHIONINE-DEPENDENT UROPORPHYRINOGEN III METHYLTRANSFERASE, CHLOROPLASTIC"/>
    <property type="match status" value="1"/>
</dbReference>
<keyword evidence="14" id="KW-1185">Reference proteome</keyword>
<keyword evidence="3 13" id="KW-0489">Methyltransferase</keyword>
<proteinExistence type="predicted"/>
<dbReference type="Gene3D" id="3.30.950.10">
    <property type="entry name" value="Methyltransferase, Cobalt-precorrin-4 Transmethylase, Domain 2"/>
    <property type="match status" value="1"/>
</dbReference>
<dbReference type="GO" id="GO:0032259">
    <property type="term" value="P:methylation"/>
    <property type="evidence" value="ECO:0007669"/>
    <property type="project" value="UniProtKB-KW"/>
</dbReference>
<evidence type="ECO:0000256" key="8">
    <source>
        <dbReference type="ARBA" id="ARBA00023239"/>
    </source>
</evidence>